<dbReference type="OrthoDB" id="10435944at2759"/>
<keyword evidence="1" id="KW-1015">Disulfide bond</keyword>
<evidence type="ECO:0000259" key="3">
    <source>
        <dbReference type="PROSITE" id="PS50026"/>
    </source>
</evidence>
<organism evidence="4 5">
    <name type="scientific">Stichopus japonicus</name>
    <name type="common">Sea cucumber</name>
    <dbReference type="NCBI Taxonomy" id="307972"/>
    <lineage>
        <taxon>Eukaryota</taxon>
        <taxon>Metazoa</taxon>
        <taxon>Echinodermata</taxon>
        <taxon>Eleutherozoa</taxon>
        <taxon>Echinozoa</taxon>
        <taxon>Holothuroidea</taxon>
        <taxon>Aspidochirotacea</taxon>
        <taxon>Aspidochirotida</taxon>
        <taxon>Stichopodidae</taxon>
        <taxon>Apostichopus</taxon>
    </lineage>
</organism>
<evidence type="ECO:0000256" key="1">
    <source>
        <dbReference type="PROSITE-ProRule" id="PRU00076"/>
    </source>
</evidence>
<reference evidence="4 5" key="1">
    <citation type="journal article" date="2017" name="PLoS Biol.">
        <title>The sea cucumber genome provides insights into morphological evolution and visceral regeneration.</title>
        <authorList>
            <person name="Zhang X."/>
            <person name="Sun L."/>
            <person name="Yuan J."/>
            <person name="Sun Y."/>
            <person name="Gao Y."/>
            <person name="Zhang L."/>
            <person name="Li S."/>
            <person name="Dai H."/>
            <person name="Hamel J.F."/>
            <person name="Liu C."/>
            <person name="Yu Y."/>
            <person name="Liu S."/>
            <person name="Lin W."/>
            <person name="Guo K."/>
            <person name="Jin S."/>
            <person name="Xu P."/>
            <person name="Storey K.B."/>
            <person name="Huan P."/>
            <person name="Zhang T."/>
            <person name="Zhou Y."/>
            <person name="Zhang J."/>
            <person name="Lin C."/>
            <person name="Li X."/>
            <person name="Xing L."/>
            <person name="Huo D."/>
            <person name="Sun M."/>
            <person name="Wang L."/>
            <person name="Mercier A."/>
            <person name="Li F."/>
            <person name="Yang H."/>
            <person name="Xiang J."/>
        </authorList>
    </citation>
    <scope>NUCLEOTIDE SEQUENCE [LARGE SCALE GENOMIC DNA]</scope>
    <source>
        <strain evidence="4">Shaxun</strain>
        <tissue evidence="4">Muscle</tissue>
    </source>
</reference>
<feature type="disulfide bond" evidence="1">
    <location>
        <begin position="258"/>
        <end position="267"/>
    </location>
</feature>
<feature type="domain" description="EGF-like" evidence="3">
    <location>
        <begin position="231"/>
        <end position="268"/>
    </location>
</feature>
<keyword evidence="5" id="KW-1185">Reference proteome</keyword>
<evidence type="ECO:0000313" key="5">
    <source>
        <dbReference type="Proteomes" id="UP000230750"/>
    </source>
</evidence>
<keyword evidence="4" id="KW-0675">Receptor</keyword>
<keyword evidence="2" id="KW-0732">Signal</keyword>
<dbReference type="AlphaFoldDB" id="A0A2G8KYY7"/>
<accession>A0A2G8KYY7</accession>
<name>A0A2G8KYY7_STIJA</name>
<evidence type="ECO:0000313" key="4">
    <source>
        <dbReference type="EMBL" id="PIK53120.1"/>
    </source>
</evidence>
<dbReference type="EMBL" id="MRZV01000300">
    <property type="protein sequence ID" value="PIK53120.1"/>
    <property type="molecule type" value="Genomic_DNA"/>
</dbReference>
<comment type="caution">
    <text evidence="1">Lacks conserved residue(s) required for the propagation of feature annotation.</text>
</comment>
<evidence type="ECO:0000256" key="2">
    <source>
        <dbReference type="SAM" id="SignalP"/>
    </source>
</evidence>
<comment type="caution">
    <text evidence="4">The sequence shown here is derived from an EMBL/GenBank/DDBJ whole genome shotgun (WGS) entry which is preliminary data.</text>
</comment>
<dbReference type="SUPFAM" id="SSF57196">
    <property type="entry name" value="EGF/Laminin"/>
    <property type="match status" value="1"/>
</dbReference>
<protein>
    <submittedName>
        <fullName evidence="4">Putative receptor-type tyrosine-protein phosphatase F</fullName>
    </submittedName>
</protein>
<gene>
    <name evidence="4" type="ORF">BSL78_09990</name>
</gene>
<dbReference type="PROSITE" id="PS00022">
    <property type="entry name" value="EGF_1"/>
    <property type="match status" value="1"/>
</dbReference>
<dbReference type="InterPro" id="IPR000742">
    <property type="entry name" value="EGF"/>
</dbReference>
<dbReference type="PROSITE" id="PS50026">
    <property type="entry name" value="EGF_3"/>
    <property type="match status" value="1"/>
</dbReference>
<dbReference type="Proteomes" id="UP000230750">
    <property type="component" value="Unassembled WGS sequence"/>
</dbReference>
<feature type="signal peptide" evidence="2">
    <location>
        <begin position="1"/>
        <end position="25"/>
    </location>
</feature>
<dbReference type="PROSITE" id="PS01186">
    <property type="entry name" value="EGF_2"/>
    <property type="match status" value="1"/>
</dbReference>
<keyword evidence="1" id="KW-0245">EGF-like domain</keyword>
<feature type="chain" id="PRO_5013795617" evidence="2">
    <location>
        <begin position="26"/>
        <end position="325"/>
    </location>
</feature>
<proteinExistence type="predicted"/>
<sequence>MEKHIGNLPLLVLLTAFCWVSFTHGSNVVRTTNGLLVANNCPQLGQTALNVYAIDTSNSPQIGGELDLEITKDTGLQSDSVKISQINHGDYFWGCTLTVAQPKRYKGLRYGVYEATLDSATTARTFVKRESKVLDTRGVFTVTLYPASGDPSETDLAPHDPFGVVWSPGCWQIQWCKGKRRNIYTGPKLQLSKIEGAAGIYTIRRGKRGRRGWFAQIEVIVASCPPDMYHRIGKCSSRSNFPCLNGGVGKDGSDQCTCPPPFGGSVCDEELEASPLYTGILGQEETDTVSTLRCGDLEGGNTRCKGFLFCFADLYGCQVRTGLAW</sequence>